<evidence type="ECO:0000313" key="3">
    <source>
        <dbReference type="Proteomes" id="UP000075809"/>
    </source>
</evidence>
<sequence>MDGTDMRDICIKEQVLEEEEEEGAFAVSCEKRRQRMPRHRIRLPMYVTRMYMYERIRIPTKAIPTPTTRDKEMHTLDGRSVQGDKRISISTSFTKDLGGRSLPPRSKPIAQWFTASRTFEDGGYSVTWLTEVEVAPREKFESVAGRERMNGKREGGWRGREASVDRRGYESNSSEVVAVERSAEQLIQS</sequence>
<reference evidence="2 3" key="1">
    <citation type="submission" date="2015-09" db="EMBL/GenBank/DDBJ databases">
        <title>Trachymyrmex zeteki WGS genome.</title>
        <authorList>
            <person name="Nygaard S."/>
            <person name="Hu H."/>
            <person name="Boomsma J."/>
            <person name="Zhang G."/>
        </authorList>
    </citation>
    <scope>NUCLEOTIDE SEQUENCE [LARGE SCALE GENOMIC DNA]</scope>
    <source>
        <strain evidence="2">Tzet28-1</strain>
        <tissue evidence="2">Whole body</tissue>
    </source>
</reference>
<dbReference type="AlphaFoldDB" id="A0A151XCP7"/>
<dbReference type="Proteomes" id="UP000075809">
    <property type="component" value="Unassembled WGS sequence"/>
</dbReference>
<evidence type="ECO:0000313" key="2">
    <source>
        <dbReference type="EMBL" id="KYQ58142.1"/>
    </source>
</evidence>
<feature type="region of interest" description="Disordered" evidence="1">
    <location>
        <begin position="145"/>
        <end position="175"/>
    </location>
</feature>
<dbReference type="EMBL" id="KQ982298">
    <property type="protein sequence ID" value="KYQ58142.1"/>
    <property type="molecule type" value="Genomic_DNA"/>
</dbReference>
<keyword evidence="3" id="KW-1185">Reference proteome</keyword>
<name>A0A151XCP7_9HYME</name>
<protein>
    <submittedName>
        <fullName evidence="2">Uncharacterized protein</fullName>
    </submittedName>
</protein>
<gene>
    <name evidence="2" type="ORF">ALC60_02874</name>
</gene>
<proteinExistence type="predicted"/>
<feature type="compositionally biased region" description="Basic and acidic residues" evidence="1">
    <location>
        <begin position="145"/>
        <end position="169"/>
    </location>
</feature>
<organism evidence="2 3">
    <name type="scientific">Mycetomoellerius zeteki</name>
    <dbReference type="NCBI Taxonomy" id="64791"/>
    <lineage>
        <taxon>Eukaryota</taxon>
        <taxon>Metazoa</taxon>
        <taxon>Ecdysozoa</taxon>
        <taxon>Arthropoda</taxon>
        <taxon>Hexapoda</taxon>
        <taxon>Insecta</taxon>
        <taxon>Pterygota</taxon>
        <taxon>Neoptera</taxon>
        <taxon>Endopterygota</taxon>
        <taxon>Hymenoptera</taxon>
        <taxon>Apocrita</taxon>
        <taxon>Aculeata</taxon>
        <taxon>Formicoidea</taxon>
        <taxon>Formicidae</taxon>
        <taxon>Myrmicinae</taxon>
        <taxon>Mycetomoellerius</taxon>
    </lineage>
</organism>
<evidence type="ECO:0000256" key="1">
    <source>
        <dbReference type="SAM" id="MobiDB-lite"/>
    </source>
</evidence>
<accession>A0A151XCP7</accession>